<dbReference type="PANTHER" id="PTHR30314">
    <property type="entry name" value="CELL DIVISION PROTEIN FTSZ-RELATED"/>
    <property type="match status" value="1"/>
</dbReference>
<name>A0A2M8EMD5_UNCKA</name>
<dbReference type="Proteomes" id="UP000229756">
    <property type="component" value="Unassembled WGS sequence"/>
</dbReference>
<dbReference type="Pfam" id="PF12327">
    <property type="entry name" value="FtsZ_C"/>
    <property type="match status" value="1"/>
</dbReference>
<dbReference type="CDD" id="cd02201">
    <property type="entry name" value="FtsZ_type1"/>
    <property type="match status" value="1"/>
</dbReference>
<dbReference type="FunFam" id="3.40.50.1440:FF:000001">
    <property type="entry name" value="Cell division protein FtsZ"/>
    <property type="match status" value="1"/>
</dbReference>
<feature type="binding site" evidence="4">
    <location>
        <begin position="21"/>
        <end position="25"/>
    </location>
    <ligand>
        <name>GTP</name>
        <dbReference type="ChEBI" id="CHEBI:37565"/>
    </ligand>
</feature>
<dbReference type="Gene3D" id="3.40.50.1440">
    <property type="entry name" value="Tubulin/FtsZ, GTPase domain"/>
    <property type="match status" value="1"/>
</dbReference>
<dbReference type="AlphaFoldDB" id="A0A2M8EMD5"/>
<feature type="compositionally biased region" description="Basic and acidic residues" evidence="7">
    <location>
        <begin position="385"/>
        <end position="401"/>
    </location>
</feature>
<dbReference type="InterPro" id="IPR018316">
    <property type="entry name" value="Tubulin/FtsZ_2-layer-sand-dom"/>
</dbReference>
<evidence type="ECO:0000313" key="10">
    <source>
        <dbReference type="EMBL" id="PJC23885.1"/>
    </source>
</evidence>
<dbReference type="GO" id="GO:0032153">
    <property type="term" value="C:cell division site"/>
    <property type="evidence" value="ECO:0007669"/>
    <property type="project" value="UniProtKB-UniRule"/>
</dbReference>
<feature type="compositionally biased region" description="Acidic residues" evidence="7">
    <location>
        <begin position="346"/>
        <end position="372"/>
    </location>
</feature>
<comment type="function">
    <text evidence="4 6">Essential cell division protein that forms a contractile ring structure (Z ring) at the future cell division site. The regulation of the ring assembly controls the timing and the location of cell division. One of the functions of the FtsZ ring is to recruit other cell division proteins to the septum to produce a new cell wall between the dividing cells. Binds GTP and shows GTPase activity.</text>
</comment>
<dbReference type="GO" id="GO:0051258">
    <property type="term" value="P:protein polymerization"/>
    <property type="evidence" value="ECO:0007669"/>
    <property type="project" value="UniProtKB-UniRule"/>
</dbReference>
<comment type="caution">
    <text evidence="10">The sequence shown here is derived from an EMBL/GenBank/DDBJ whole genome shotgun (WGS) entry which is preliminary data.</text>
</comment>
<dbReference type="PANTHER" id="PTHR30314:SF3">
    <property type="entry name" value="MITOCHONDRIAL DIVISION PROTEIN FSZA"/>
    <property type="match status" value="1"/>
</dbReference>
<dbReference type="InterPro" id="IPR003008">
    <property type="entry name" value="Tubulin_FtsZ_GTPase"/>
</dbReference>
<dbReference type="InterPro" id="IPR020805">
    <property type="entry name" value="Cell_div_FtsZ_CS"/>
</dbReference>
<evidence type="ECO:0000256" key="1">
    <source>
        <dbReference type="ARBA" id="ARBA00009690"/>
    </source>
</evidence>
<dbReference type="Gene3D" id="3.30.1330.20">
    <property type="entry name" value="Tubulin/FtsZ, C-terminal domain"/>
    <property type="match status" value="1"/>
</dbReference>
<keyword evidence="4" id="KW-0963">Cytoplasm</keyword>
<protein>
    <recommendedName>
        <fullName evidence="4 5">Cell division protein FtsZ</fullName>
    </recommendedName>
</protein>
<feature type="domain" description="Tubulin/FtsZ 2-layer sandwich" evidence="9">
    <location>
        <begin position="208"/>
        <end position="324"/>
    </location>
</feature>
<keyword evidence="2 4" id="KW-0547">Nucleotide-binding</keyword>
<dbReference type="InterPro" id="IPR024757">
    <property type="entry name" value="FtsZ_C"/>
</dbReference>
<keyword evidence="4 6" id="KW-0132">Cell division</keyword>
<dbReference type="InterPro" id="IPR045061">
    <property type="entry name" value="FtsZ/CetZ"/>
</dbReference>
<comment type="similarity">
    <text evidence="1 4 6">Belongs to the FtsZ family.</text>
</comment>
<dbReference type="PROSITE" id="PS01134">
    <property type="entry name" value="FTSZ_1"/>
    <property type="match status" value="1"/>
</dbReference>
<dbReference type="InterPro" id="IPR037103">
    <property type="entry name" value="Tubulin/FtsZ-like_C"/>
</dbReference>
<keyword evidence="4 6" id="KW-0131">Cell cycle</keyword>
<dbReference type="InterPro" id="IPR000158">
    <property type="entry name" value="Cell_div_FtsZ"/>
</dbReference>
<dbReference type="InterPro" id="IPR036525">
    <property type="entry name" value="Tubulin/FtsZ_GTPase_sf"/>
</dbReference>
<proteinExistence type="inferred from homology"/>
<dbReference type="PROSITE" id="PS01135">
    <property type="entry name" value="FTSZ_2"/>
    <property type="match status" value="1"/>
</dbReference>
<dbReference type="GO" id="GO:0005525">
    <property type="term" value="F:GTP binding"/>
    <property type="evidence" value="ECO:0007669"/>
    <property type="project" value="UniProtKB-UniRule"/>
</dbReference>
<dbReference type="EMBL" id="PFSJ01000007">
    <property type="protein sequence ID" value="PJC23885.1"/>
    <property type="molecule type" value="Genomic_DNA"/>
</dbReference>
<keyword evidence="4 6" id="KW-0717">Septation</keyword>
<dbReference type="HAMAP" id="MF_00909">
    <property type="entry name" value="FtsZ"/>
    <property type="match status" value="1"/>
</dbReference>
<gene>
    <name evidence="4" type="primary">ftsZ</name>
    <name evidence="10" type="ORF">CO058_00940</name>
</gene>
<feature type="binding site" evidence="4">
    <location>
        <begin position="109"/>
        <end position="111"/>
    </location>
    <ligand>
        <name>GTP</name>
        <dbReference type="ChEBI" id="CHEBI:37565"/>
    </ligand>
</feature>
<feature type="region of interest" description="Disordered" evidence="7">
    <location>
        <begin position="64"/>
        <end position="84"/>
    </location>
</feature>
<feature type="binding site" evidence="4">
    <location>
        <position position="144"/>
    </location>
    <ligand>
        <name>GTP</name>
        <dbReference type="ChEBI" id="CHEBI:37565"/>
    </ligand>
</feature>
<organism evidence="10 11">
    <name type="scientific">candidate division WWE3 bacterium CG_4_9_14_0_2_um_filter_35_11</name>
    <dbReference type="NCBI Taxonomy" id="1975077"/>
    <lineage>
        <taxon>Bacteria</taxon>
        <taxon>Katanobacteria</taxon>
    </lineage>
</organism>
<dbReference type="InterPro" id="IPR008280">
    <property type="entry name" value="Tub_FtsZ_C"/>
</dbReference>
<evidence type="ECO:0000256" key="7">
    <source>
        <dbReference type="SAM" id="MobiDB-lite"/>
    </source>
</evidence>
<dbReference type="SUPFAM" id="SSF52490">
    <property type="entry name" value="Tubulin nucleotide-binding domain-like"/>
    <property type="match status" value="1"/>
</dbReference>
<dbReference type="NCBIfam" id="TIGR00065">
    <property type="entry name" value="ftsZ"/>
    <property type="match status" value="1"/>
</dbReference>
<feature type="binding site" evidence="4">
    <location>
        <position position="140"/>
    </location>
    <ligand>
        <name>GTP</name>
        <dbReference type="ChEBI" id="CHEBI:37565"/>
    </ligand>
</feature>
<keyword evidence="3 4" id="KW-0342">GTP-binding</keyword>
<dbReference type="GO" id="GO:0003924">
    <property type="term" value="F:GTPase activity"/>
    <property type="evidence" value="ECO:0007669"/>
    <property type="project" value="UniProtKB-UniRule"/>
</dbReference>
<evidence type="ECO:0000313" key="11">
    <source>
        <dbReference type="Proteomes" id="UP000229756"/>
    </source>
</evidence>
<dbReference type="PRINTS" id="PR00423">
    <property type="entry name" value="CELLDVISFTSZ"/>
</dbReference>
<reference evidence="11" key="1">
    <citation type="submission" date="2017-09" db="EMBL/GenBank/DDBJ databases">
        <title>Depth-based differentiation of microbial function through sediment-hosted aquifers and enrichment of novel symbionts in the deep terrestrial subsurface.</title>
        <authorList>
            <person name="Probst A.J."/>
            <person name="Ladd B."/>
            <person name="Jarett J.K."/>
            <person name="Geller-Mcgrath D.E."/>
            <person name="Sieber C.M.K."/>
            <person name="Emerson J.B."/>
            <person name="Anantharaman K."/>
            <person name="Thomas B.C."/>
            <person name="Malmstrom R."/>
            <person name="Stieglmeier M."/>
            <person name="Klingl A."/>
            <person name="Woyke T."/>
            <person name="Ryan C.M."/>
            <person name="Banfield J.F."/>
        </authorList>
    </citation>
    <scope>NUCLEOTIDE SEQUENCE [LARGE SCALE GENOMIC DNA]</scope>
</reference>
<dbReference type="GO" id="GO:0005737">
    <property type="term" value="C:cytoplasm"/>
    <property type="evidence" value="ECO:0007669"/>
    <property type="project" value="UniProtKB-SubCell"/>
</dbReference>
<evidence type="ECO:0000256" key="6">
    <source>
        <dbReference type="RuleBase" id="RU000631"/>
    </source>
</evidence>
<dbReference type="SUPFAM" id="SSF55307">
    <property type="entry name" value="Tubulin C-terminal domain-like"/>
    <property type="match status" value="1"/>
</dbReference>
<dbReference type="GO" id="GO:0043093">
    <property type="term" value="P:FtsZ-dependent cytokinesis"/>
    <property type="evidence" value="ECO:0007669"/>
    <property type="project" value="UniProtKB-UniRule"/>
</dbReference>
<feature type="binding site" evidence="4">
    <location>
        <position position="188"/>
    </location>
    <ligand>
        <name>GTP</name>
        <dbReference type="ChEBI" id="CHEBI:37565"/>
    </ligand>
</feature>
<comment type="subcellular location">
    <subcellularLocation>
        <location evidence="4">Cytoplasm</location>
    </subcellularLocation>
    <text evidence="4">Assembles at midcell at the inner surface of the cytoplasmic membrane.</text>
</comment>
<dbReference type="SMART" id="SM00865">
    <property type="entry name" value="Tubulin_C"/>
    <property type="match status" value="1"/>
</dbReference>
<evidence type="ECO:0000259" key="9">
    <source>
        <dbReference type="SMART" id="SM00865"/>
    </source>
</evidence>
<comment type="subunit">
    <text evidence="4">Homodimer. Polymerizes to form a dynamic ring structure in a strictly GTP-dependent manner. Interacts directly with several other division proteins.</text>
</comment>
<evidence type="ECO:0000256" key="5">
    <source>
        <dbReference type="NCBIfam" id="TIGR00065"/>
    </source>
</evidence>
<evidence type="ECO:0000259" key="8">
    <source>
        <dbReference type="SMART" id="SM00864"/>
    </source>
</evidence>
<evidence type="ECO:0000256" key="2">
    <source>
        <dbReference type="ARBA" id="ARBA00022741"/>
    </source>
</evidence>
<dbReference type="SMART" id="SM00864">
    <property type="entry name" value="Tubulin"/>
    <property type="match status" value="1"/>
</dbReference>
<feature type="region of interest" description="Disordered" evidence="7">
    <location>
        <begin position="344"/>
        <end position="372"/>
    </location>
</feature>
<feature type="region of interest" description="Disordered" evidence="7">
    <location>
        <begin position="385"/>
        <end position="426"/>
    </location>
</feature>
<dbReference type="GO" id="GO:0000917">
    <property type="term" value="P:division septum assembly"/>
    <property type="evidence" value="ECO:0007669"/>
    <property type="project" value="UniProtKB-KW"/>
</dbReference>
<evidence type="ECO:0000256" key="4">
    <source>
        <dbReference type="HAMAP-Rule" id="MF_00909"/>
    </source>
</evidence>
<feature type="domain" description="Tubulin/FtsZ GTPase" evidence="8">
    <location>
        <begin position="13"/>
        <end position="206"/>
    </location>
</feature>
<sequence>MAFIEPNGGTLARIKVVGVGGGGQNAVSSMFESGKTDGVEFIAMNTDLQSLNASQAQVRVQLGPQRTRGLGSGSDPEVGDEAARESEKEIEAHLQGSDMVFIAAGMGGGTGTGAAPVVAQISKQLGALTVGVVTKPFGFEGKRRMNQAEQGIRELRDKVDALIVIPNEKLLEVVDPAMPLSHAFKVADEVVGNAVKGLSDLINSTGLVNVDFADVRTIMQDAGSALMGIGEDDGENRATKAAELAINSPLLGVDINGSTGILMYIVGDANMTMHEVNTAARIVSDAAHEAANIIFGANIDPNIKGIKVTVIATGFDSGYKSVGIPEMPSITSDEVIKQIDSRFDKVDDDESEDDVEDVDNFDNNLSDDDSEFDIEKMRNQVRRLEKEENERRKVQEEKEATVESEVPSDEKGKSFWNFIKKSKEPE</sequence>
<evidence type="ECO:0000256" key="3">
    <source>
        <dbReference type="ARBA" id="ARBA00023134"/>
    </source>
</evidence>
<dbReference type="Pfam" id="PF00091">
    <property type="entry name" value="Tubulin"/>
    <property type="match status" value="1"/>
</dbReference>
<accession>A0A2M8EMD5</accession>